<keyword evidence="1" id="KW-0472">Membrane</keyword>
<keyword evidence="3" id="KW-1185">Reference proteome</keyword>
<feature type="transmembrane region" description="Helical" evidence="1">
    <location>
        <begin position="6"/>
        <end position="25"/>
    </location>
</feature>
<reference evidence="2 3" key="1">
    <citation type="submission" date="2019-01" db="EMBL/GenBank/DDBJ databases">
        <authorList>
            <consortium name="Pathogen Informatics"/>
        </authorList>
    </citation>
    <scope>NUCLEOTIDE SEQUENCE [LARGE SCALE GENOMIC DNA]</scope>
    <source>
        <strain evidence="2 3">NCTC10181</strain>
    </source>
</reference>
<accession>A0A449B1X5</accession>
<dbReference type="Proteomes" id="UP000290985">
    <property type="component" value="Chromosome"/>
</dbReference>
<evidence type="ECO:0000256" key="1">
    <source>
        <dbReference type="SAM" id="Phobius"/>
    </source>
</evidence>
<dbReference type="AlphaFoldDB" id="A0A449B1X5"/>
<protein>
    <submittedName>
        <fullName evidence="2">Uncharacterized protein</fullName>
    </submittedName>
</protein>
<name>A0A449B1X5_9BACT</name>
<feature type="transmembrane region" description="Helical" evidence="1">
    <location>
        <begin position="76"/>
        <end position="98"/>
    </location>
</feature>
<dbReference type="KEGG" id="mcit:NCTC10181_00454"/>
<evidence type="ECO:0000313" key="2">
    <source>
        <dbReference type="EMBL" id="VEU74600.1"/>
    </source>
</evidence>
<proteinExistence type="predicted"/>
<gene>
    <name evidence="2" type="ORF">NCTC10181_00454</name>
</gene>
<organism evidence="2 3">
    <name type="scientific">Mycoplasmopsis citelli</name>
    <dbReference type="NCBI Taxonomy" id="171281"/>
    <lineage>
        <taxon>Bacteria</taxon>
        <taxon>Bacillati</taxon>
        <taxon>Mycoplasmatota</taxon>
        <taxon>Mycoplasmoidales</taxon>
        <taxon>Metamycoplasmataceae</taxon>
        <taxon>Mycoplasmopsis</taxon>
    </lineage>
</organism>
<sequence>MAVKLKDIVIILFIFYVVVKQILVYTKFYFMWKFYIHLSDLCFWKIKHNQNKWFLDLPLKNATWTLLRKNQYNKNLIMLNLALDFIISSIILFIVFYIKVNANEKFLASISEIFLWIAIAIIIIEAFLSAVALFKFFQFKKYVQEQNLFDFKKLRPWKNTKSLYMQKTNNAFTIVTKEIFKPKVKTFILNETIVQRFLGLQTKELMYIYIYDINNFYAPYFVFEHKQMLINYKEAQW</sequence>
<feature type="transmembrane region" description="Helical" evidence="1">
    <location>
        <begin position="113"/>
        <end position="134"/>
    </location>
</feature>
<keyword evidence="1" id="KW-1133">Transmembrane helix</keyword>
<evidence type="ECO:0000313" key="3">
    <source>
        <dbReference type="Proteomes" id="UP000290985"/>
    </source>
</evidence>
<keyword evidence="1" id="KW-0812">Transmembrane</keyword>
<dbReference type="EMBL" id="LR215036">
    <property type="protein sequence ID" value="VEU74600.1"/>
    <property type="molecule type" value="Genomic_DNA"/>
</dbReference>